<evidence type="ECO:0000256" key="6">
    <source>
        <dbReference type="ARBA" id="ARBA00022777"/>
    </source>
</evidence>
<dbReference type="InterPro" id="IPR036890">
    <property type="entry name" value="HATPase_C_sf"/>
</dbReference>
<dbReference type="CDD" id="cd00082">
    <property type="entry name" value="HisKA"/>
    <property type="match status" value="1"/>
</dbReference>
<evidence type="ECO:0000256" key="5">
    <source>
        <dbReference type="ARBA" id="ARBA00022741"/>
    </source>
</evidence>
<evidence type="ECO:0000256" key="8">
    <source>
        <dbReference type="ARBA" id="ARBA00023012"/>
    </source>
</evidence>
<dbReference type="InterPro" id="IPR036097">
    <property type="entry name" value="HisK_dim/P_sf"/>
</dbReference>
<comment type="catalytic activity">
    <reaction evidence="1">
        <text>ATP + protein L-histidine = ADP + protein N-phospho-L-histidine.</text>
        <dbReference type="EC" id="2.7.13.3"/>
    </reaction>
</comment>
<keyword evidence="9" id="KW-1133">Transmembrane helix</keyword>
<dbReference type="SMART" id="SM00387">
    <property type="entry name" value="HATPase_c"/>
    <property type="match status" value="1"/>
</dbReference>
<evidence type="ECO:0000313" key="11">
    <source>
        <dbReference type="EMBL" id="WNF23654.1"/>
    </source>
</evidence>
<evidence type="ECO:0000256" key="3">
    <source>
        <dbReference type="ARBA" id="ARBA00022553"/>
    </source>
</evidence>
<protein>
    <recommendedName>
        <fullName evidence="2">histidine kinase</fullName>
        <ecNumber evidence="2">2.7.13.3</ecNumber>
    </recommendedName>
</protein>
<evidence type="ECO:0000259" key="10">
    <source>
        <dbReference type="PROSITE" id="PS50109"/>
    </source>
</evidence>
<keyword evidence="6" id="KW-0418">Kinase</keyword>
<evidence type="ECO:0000256" key="2">
    <source>
        <dbReference type="ARBA" id="ARBA00012438"/>
    </source>
</evidence>
<dbReference type="GO" id="GO:0005524">
    <property type="term" value="F:ATP binding"/>
    <property type="evidence" value="ECO:0007669"/>
    <property type="project" value="UniProtKB-KW"/>
</dbReference>
<evidence type="ECO:0000313" key="12">
    <source>
        <dbReference type="Proteomes" id="UP001303324"/>
    </source>
</evidence>
<dbReference type="InterPro" id="IPR003594">
    <property type="entry name" value="HATPase_dom"/>
</dbReference>
<keyword evidence="4" id="KW-0808">Transferase</keyword>
<dbReference type="InterPro" id="IPR003661">
    <property type="entry name" value="HisK_dim/P_dom"/>
</dbReference>
<name>A0ABY9VKI8_9BACI</name>
<evidence type="ECO:0000256" key="9">
    <source>
        <dbReference type="SAM" id="Phobius"/>
    </source>
</evidence>
<organism evidence="11 12">
    <name type="scientific">Mesobacillus jeotgali</name>
    <dbReference type="NCBI Taxonomy" id="129985"/>
    <lineage>
        <taxon>Bacteria</taxon>
        <taxon>Bacillati</taxon>
        <taxon>Bacillota</taxon>
        <taxon>Bacilli</taxon>
        <taxon>Bacillales</taxon>
        <taxon>Bacillaceae</taxon>
        <taxon>Mesobacillus</taxon>
    </lineage>
</organism>
<dbReference type="SMART" id="SM00388">
    <property type="entry name" value="HisKA"/>
    <property type="match status" value="1"/>
</dbReference>
<dbReference type="Pfam" id="PF02518">
    <property type="entry name" value="HATPase_c"/>
    <property type="match status" value="1"/>
</dbReference>
<dbReference type="SUPFAM" id="SSF55874">
    <property type="entry name" value="ATPase domain of HSP90 chaperone/DNA topoisomerase II/histidine kinase"/>
    <property type="match status" value="1"/>
</dbReference>
<evidence type="ECO:0000256" key="1">
    <source>
        <dbReference type="ARBA" id="ARBA00000085"/>
    </source>
</evidence>
<dbReference type="CDD" id="cd00075">
    <property type="entry name" value="HATPase"/>
    <property type="match status" value="1"/>
</dbReference>
<evidence type="ECO:0000256" key="7">
    <source>
        <dbReference type="ARBA" id="ARBA00022840"/>
    </source>
</evidence>
<dbReference type="InterPro" id="IPR005467">
    <property type="entry name" value="His_kinase_dom"/>
</dbReference>
<dbReference type="InterPro" id="IPR004358">
    <property type="entry name" value="Sig_transdc_His_kin-like_C"/>
</dbReference>
<dbReference type="PANTHER" id="PTHR43065:SF34">
    <property type="entry name" value="SPORULATION KINASE A"/>
    <property type="match status" value="1"/>
</dbReference>
<feature type="domain" description="Histidine kinase" evidence="10">
    <location>
        <begin position="205"/>
        <end position="408"/>
    </location>
</feature>
<dbReference type="Proteomes" id="UP001303324">
    <property type="component" value="Chromosome"/>
</dbReference>
<sequence length="411" mass="46770">MNPLKKNSVLVYEEVKAVKFFLWTFYIILFPYDFIYYFLVPYLNNETMGLPSGGLGFFFHILLFLLIPAGIFLVRRGEPEKVKYLYFLAFVLIDLINNLMIYWGTDQEFKSGHVLEIYFILFSPIFVNKRFFWTMTLGFFIKYSLFGIIFQSPKVLFPMGLIIFIAIISWILLTRFQSYINAMTTMYNDLRQKEKLAVIGQMAAAIAHEIKNPLSALKGFTQLQQEKDKGDDHYYPIMLNEIDRINAIVNDLLILGKPNTAIKTKKSLKDIVEYVLSVIDPHAQRKDVTINLDMKEPAVLVCDENQLKQVFINLIKNAMEAMPHGGTVTINAKQADNQVEVSVKDDGCGIEPDKLAKLGEPFYTTKNNGNGLGLMVTKKIIEEHDGRLAIESELGKGTTVTLTLPAIPNCG</sequence>
<dbReference type="InterPro" id="IPR048436">
    <property type="entry name" value="MASE12"/>
</dbReference>
<dbReference type="RefSeq" id="WP_311074072.1">
    <property type="nucleotide sequence ID" value="NZ_CP134494.1"/>
</dbReference>
<feature type="transmembrane region" description="Helical" evidence="9">
    <location>
        <begin position="117"/>
        <end position="143"/>
    </location>
</feature>
<dbReference type="Pfam" id="PF20971">
    <property type="entry name" value="MASE12"/>
    <property type="match status" value="1"/>
</dbReference>
<reference evidence="11 12" key="1">
    <citation type="submission" date="2023-09" db="EMBL/GenBank/DDBJ databases">
        <title>Microbial mechanism of fulvic acid promoting antimony reduction mineralization in rice fields.</title>
        <authorList>
            <person name="Chen G."/>
            <person name="Lan J."/>
        </authorList>
    </citation>
    <scope>NUCLEOTIDE SEQUENCE [LARGE SCALE GENOMIC DNA]</scope>
    <source>
        <strain evidence="11 12">PS1</strain>
    </source>
</reference>
<dbReference type="EMBL" id="CP134494">
    <property type="protein sequence ID" value="WNF23654.1"/>
    <property type="molecule type" value="Genomic_DNA"/>
</dbReference>
<dbReference type="EC" id="2.7.13.3" evidence="2"/>
<keyword evidence="3" id="KW-0597">Phosphoprotein</keyword>
<dbReference type="PANTHER" id="PTHR43065">
    <property type="entry name" value="SENSOR HISTIDINE KINASE"/>
    <property type="match status" value="1"/>
</dbReference>
<feature type="transmembrane region" description="Helical" evidence="9">
    <location>
        <begin position="155"/>
        <end position="173"/>
    </location>
</feature>
<proteinExistence type="predicted"/>
<accession>A0ABY9VKI8</accession>
<keyword evidence="9" id="KW-0472">Membrane</keyword>
<dbReference type="Gene3D" id="1.10.287.130">
    <property type="match status" value="1"/>
</dbReference>
<keyword evidence="5" id="KW-0547">Nucleotide-binding</keyword>
<dbReference type="PRINTS" id="PR00344">
    <property type="entry name" value="BCTRLSENSOR"/>
</dbReference>
<keyword evidence="7 11" id="KW-0067">ATP-binding</keyword>
<feature type="transmembrane region" description="Helical" evidence="9">
    <location>
        <begin position="55"/>
        <end position="74"/>
    </location>
</feature>
<dbReference type="PROSITE" id="PS50109">
    <property type="entry name" value="HIS_KIN"/>
    <property type="match status" value="1"/>
</dbReference>
<keyword evidence="12" id="KW-1185">Reference proteome</keyword>
<dbReference type="Gene3D" id="3.30.565.10">
    <property type="entry name" value="Histidine kinase-like ATPase, C-terminal domain"/>
    <property type="match status" value="1"/>
</dbReference>
<gene>
    <name evidence="11" type="ORF">RH061_03850</name>
</gene>
<keyword evidence="9" id="KW-0812">Transmembrane</keyword>
<evidence type="ECO:0000256" key="4">
    <source>
        <dbReference type="ARBA" id="ARBA00022679"/>
    </source>
</evidence>
<feature type="transmembrane region" description="Helical" evidence="9">
    <location>
        <begin position="20"/>
        <end position="43"/>
    </location>
</feature>
<feature type="transmembrane region" description="Helical" evidence="9">
    <location>
        <begin position="86"/>
        <end position="105"/>
    </location>
</feature>
<keyword evidence="8" id="KW-0902">Two-component regulatory system</keyword>
<dbReference type="SUPFAM" id="SSF47384">
    <property type="entry name" value="Homodimeric domain of signal transducing histidine kinase"/>
    <property type="match status" value="1"/>
</dbReference>
<dbReference type="Pfam" id="PF00512">
    <property type="entry name" value="HisKA"/>
    <property type="match status" value="1"/>
</dbReference>